<comment type="caution">
    <text evidence="1">The sequence shown here is derived from an EMBL/GenBank/DDBJ whole genome shotgun (WGS) entry which is preliminary data.</text>
</comment>
<dbReference type="Proteomes" id="UP000635726">
    <property type="component" value="Unassembled WGS sequence"/>
</dbReference>
<evidence type="ECO:0000313" key="1">
    <source>
        <dbReference type="EMBL" id="GGJ60789.1"/>
    </source>
</evidence>
<reference evidence="1" key="1">
    <citation type="journal article" date="2014" name="Int. J. Syst. Evol. Microbiol.">
        <title>Complete genome sequence of Corynebacterium casei LMG S-19264T (=DSM 44701T), isolated from a smear-ripened cheese.</title>
        <authorList>
            <consortium name="US DOE Joint Genome Institute (JGI-PGF)"/>
            <person name="Walter F."/>
            <person name="Albersmeier A."/>
            <person name="Kalinowski J."/>
            <person name="Ruckert C."/>
        </authorList>
    </citation>
    <scope>NUCLEOTIDE SEQUENCE</scope>
    <source>
        <strain evidence="1">JCM 14371</strain>
    </source>
</reference>
<name>A0A917P451_9DEIO</name>
<proteinExistence type="predicted"/>
<protein>
    <submittedName>
        <fullName evidence="1">Uncharacterized protein</fullName>
    </submittedName>
</protein>
<reference evidence="1" key="2">
    <citation type="submission" date="2020-09" db="EMBL/GenBank/DDBJ databases">
        <authorList>
            <person name="Sun Q."/>
            <person name="Ohkuma M."/>
        </authorList>
    </citation>
    <scope>NUCLEOTIDE SEQUENCE</scope>
    <source>
        <strain evidence="1">JCM 14371</strain>
    </source>
</reference>
<accession>A0A917P451</accession>
<dbReference type="AlphaFoldDB" id="A0A917P451"/>
<evidence type="ECO:0000313" key="2">
    <source>
        <dbReference type="Proteomes" id="UP000635726"/>
    </source>
</evidence>
<gene>
    <name evidence="1" type="ORF">GCM10008939_00670</name>
</gene>
<keyword evidence="2" id="KW-1185">Reference proteome</keyword>
<dbReference type="RefSeq" id="WP_188960252.1">
    <property type="nucleotide sequence ID" value="NZ_BMOE01000001.1"/>
</dbReference>
<organism evidence="1 2">
    <name type="scientific">Deinococcus aquiradiocola</name>
    <dbReference type="NCBI Taxonomy" id="393059"/>
    <lineage>
        <taxon>Bacteria</taxon>
        <taxon>Thermotogati</taxon>
        <taxon>Deinococcota</taxon>
        <taxon>Deinococci</taxon>
        <taxon>Deinococcales</taxon>
        <taxon>Deinococcaceae</taxon>
        <taxon>Deinococcus</taxon>
    </lineage>
</organism>
<sequence length="107" mass="11842">MTQTQDAVRFPSPSIVPYRGGCVTEPAFFALDYLVKWRADVTVGGQAFTDVEVLPLLREVLADPARYGVSAADAEAARERFLDQAGQALVQEGGQRAWLEREFLPDR</sequence>
<dbReference type="EMBL" id="BMOE01000001">
    <property type="protein sequence ID" value="GGJ60789.1"/>
    <property type="molecule type" value="Genomic_DNA"/>
</dbReference>